<dbReference type="PANTHER" id="PTHR13140">
    <property type="entry name" value="MYOSIN"/>
    <property type="match status" value="1"/>
</dbReference>
<reference evidence="7" key="1">
    <citation type="journal article" date="2007" name="PLoS ONE">
        <title>The first genome sequence of an elite grapevine cultivar (Pinot noir Vitis vinifera L.): coping with a highly heterozygous genome.</title>
        <authorList>
            <person name="Velasco R."/>
            <person name="Zharkikh A."/>
            <person name="Troggio M."/>
            <person name="Cartwright D.A."/>
            <person name="Cestaro A."/>
            <person name="Pruss D."/>
            <person name="Pindo M."/>
            <person name="FitzGerald L.M."/>
            <person name="Vezzulli S."/>
            <person name="Reid J."/>
            <person name="Malacarne G."/>
            <person name="Iliev D."/>
            <person name="Coppola G."/>
            <person name="Wardell B."/>
            <person name="Micheletti D."/>
            <person name="Macalma T."/>
            <person name="Facci M."/>
            <person name="Mitchell J.T."/>
            <person name="Perazzolli M."/>
            <person name="Eldredge G."/>
            <person name="Gatto P."/>
            <person name="Oyzerski R."/>
            <person name="Moretto M."/>
            <person name="Gutin N."/>
            <person name="Stefanini M."/>
            <person name="Chen Y."/>
            <person name="Segala C."/>
            <person name="Davenport C."/>
            <person name="Dematte L."/>
            <person name="Mraz A."/>
            <person name="Battilana J."/>
            <person name="Stormo K."/>
            <person name="Costa F."/>
            <person name="Tao Q."/>
            <person name="Si-Ammour A."/>
            <person name="Harkins T."/>
            <person name="Lackey A."/>
            <person name="Perbost C."/>
            <person name="Taillon B."/>
            <person name="Stella A."/>
            <person name="Solovyev V."/>
            <person name="Fawcett J.A."/>
            <person name="Sterck L."/>
            <person name="Vandepoele K."/>
            <person name="Grando S.M."/>
            <person name="Toppo S."/>
            <person name="Moser C."/>
            <person name="Lanchbury J."/>
            <person name="Bogden R."/>
            <person name="Skolnick M."/>
            <person name="Sgaramella V."/>
            <person name="Bhatnagar S.K."/>
            <person name="Fontana P."/>
            <person name="Gutin A."/>
            <person name="Van de Peer Y."/>
            <person name="Salamini F."/>
            <person name="Viola R."/>
        </authorList>
    </citation>
    <scope>NUCLEOTIDE SEQUENCE</scope>
</reference>
<dbReference type="Gene3D" id="1.20.58.530">
    <property type="match status" value="1"/>
</dbReference>
<keyword evidence="3" id="KW-0518">Myosin</keyword>
<dbReference type="GO" id="GO:0003774">
    <property type="term" value="F:cytoskeletal motor activity"/>
    <property type="evidence" value="ECO:0007669"/>
    <property type="project" value="InterPro"/>
</dbReference>
<dbReference type="ExpressionAtlas" id="A5BXN5">
    <property type="expression patterns" value="baseline and differential"/>
</dbReference>
<keyword evidence="1" id="KW-0547">Nucleotide-binding</keyword>
<dbReference type="PANTHER" id="PTHR13140:SF836">
    <property type="entry name" value="MYOSIN-6"/>
    <property type="match status" value="1"/>
</dbReference>
<evidence type="ECO:0000256" key="5">
    <source>
        <dbReference type="ARBA" id="ARBA00023203"/>
    </source>
</evidence>
<accession>A5BXN5</accession>
<dbReference type="InterPro" id="IPR036961">
    <property type="entry name" value="Kinesin_motor_dom_sf"/>
</dbReference>
<feature type="domain" description="Myosin motor" evidence="6">
    <location>
        <begin position="291"/>
        <end position="336"/>
    </location>
</feature>
<dbReference type="InterPro" id="IPR001609">
    <property type="entry name" value="Myosin_head_motor_dom-like"/>
</dbReference>
<dbReference type="GO" id="GO:0016459">
    <property type="term" value="C:myosin complex"/>
    <property type="evidence" value="ECO:0007669"/>
    <property type="project" value="UniProtKB-KW"/>
</dbReference>
<dbReference type="InterPro" id="IPR027417">
    <property type="entry name" value="P-loop_NTPase"/>
</dbReference>
<dbReference type="EMBL" id="AM474935">
    <property type="protein sequence ID" value="CAN70676.1"/>
    <property type="molecule type" value="Genomic_DNA"/>
</dbReference>
<dbReference type="GO" id="GO:0003779">
    <property type="term" value="F:actin binding"/>
    <property type="evidence" value="ECO:0007669"/>
    <property type="project" value="UniProtKB-KW"/>
</dbReference>
<organism evidence="7">
    <name type="scientific">Vitis vinifera</name>
    <name type="common">Grape</name>
    <dbReference type="NCBI Taxonomy" id="29760"/>
    <lineage>
        <taxon>Eukaryota</taxon>
        <taxon>Viridiplantae</taxon>
        <taxon>Streptophyta</taxon>
        <taxon>Embryophyta</taxon>
        <taxon>Tracheophyta</taxon>
        <taxon>Spermatophyta</taxon>
        <taxon>Magnoliopsida</taxon>
        <taxon>eudicotyledons</taxon>
        <taxon>Gunneridae</taxon>
        <taxon>Pentapetalae</taxon>
        <taxon>rosids</taxon>
        <taxon>Vitales</taxon>
        <taxon>Vitaceae</taxon>
        <taxon>Viteae</taxon>
        <taxon>Vitis</taxon>
    </lineage>
</organism>
<evidence type="ECO:0000256" key="4">
    <source>
        <dbReference type="ARBA" id="ARBA00023175"/>
    </source>
</evidence>
<evidence type="ECO:0000256" key="3">
    <source>
        <dbReference type="ARBA" id="ARBA00023123"/>
    </source>
</evidence>
<evidence type="ECO:0000256" key="2">
    <source>
        <dbReference type="ARBA" id="ARBA00022840"/>
    </source>
</evidence>
<name>A5BXN5_VITVI</name>
<dbReference type="GO" id="GO:0005524">
    <property type="term" value="F:ATP binding"/>
    <property type="evidence" value="ECO:0007669"/>
    <property type="project" value="UniProtKB-KW"/>
</dbReference>
<protein>
    <recommendedName>
        <fullName evidence="6">Myosin motor domain-containing protein</fullName>
    </recommendedName>
</protein>
<keyword evidence="2" id="KW-0067">ATP-binding</keyword>
<dbReference type="SUPFAM" id="SSF52540">
    <property type="entry name" value="P-loop containing nucleoside triphosphate hydrolases"/>
    <property type="match status" value="1"/>
</dbReference>
<dbReference type="Gene3D" id="3.40.850.10">
    <property type="entry name" value="Kinesin motor domain"/>
    <property type="match status" value="1"/>
</dbReference>
<keyword evidence="5" id="KW-0009">Actin-binding</keyword>
<evidence type="ECO:0000256" key="1">
    <source>
        <dbReference type="ARBA" id="ARBA00022741"/>
    </source>
</evidence>
<keyword evidence="4" id="KW-0505">Motor protein</keyword>
<dbReference type="AlphaFoldDB" id="A5BXN5"/>
<evidence type="ECO:0000259" key="6">
    <source>
        <dbReference type="Pfam" id="PF00063"/>
    </source>
</evidence>
<proteinExistence type="predicted"/>
<sequence>MHVQDNDKVEFKISPGEITTAIKAGLEANTQMRLYTGSPMEAKQDAIEMHFEYTRIFKWVGRGQESRINLLGIMPKMIYNPPILVGALFLNNRNQHVSSYKNNDTLYAGLYHGVFFKRNQLDKNLLRSLPSHSFGKCLNNVGGLDMALFLYPKCADNAHEASKWPLTFSDPLDLRPSAAAGVNANAPQIAPQNQSRNTSQIVTEHTIFDHKLRLVFNKSETPESDSTIMTKEHFSEIQLVLHEVSFDTLERTNSSEAPKATIVIPDSEPKKMEKVASGFIWSSASLGGNLTVDKINNFIGQDLDSKVLIEVLDIYGFESFKTSSFEQFCINLAKGKISGGGSHSDVENSFREQGH</sequence>
<gene>
    <name evidence="7" type="ORF">VITISV_036258</name>
</gene>
<dbReference type="Pfam" id="PF00063">
    <property type="entry name" value="Myosin_head"/>
    <property type="match status" value="1"/>
</dbReference>
<evidence type="ECO:0000313" key="7">
    <source>
        <dbReference type="EMBL" id="CAN70676.1"/>
    </source>
</evidence>